<keyword evidence="4" id="KW-1185">Reference proteome</keyword>
<feature type="coiled-coil region" evidence="1">
    <location>
        <begin position="464"/>
        <end position="571"/>
    </location>
</feature>
<dbReference type="EMBL" id="FONY01000010">
    <property type="protein sequence ID" value="SFE93869.1"/>
    <property type="molecule type" value="Genomic_DNA"/>
</dbReference>
<sequence length="729" mass="85104">MSLHTTINFYQTGGSLPFDSPSYVKRKADDELFYHLKGSHFCYVLTARQMGKSSLRVQTMKRLIEQDFLCSAIDLTSIGTHNVSAEQWYYALLDRIAYDLDIYEALEVWWEDNLKLPPVSRFANFLEQVVLEKTKQSIVIFIDEIDTVLGLNSAEFNADDFFAVIRSFYNARDTNPKLNRLNFTLLGVASPDELMRDSARTPFNIGVPIYLENFNFEESKHVLTQGFSSITHEPEKLLKAVFEYTNGQPYLTQKICAYLLQKGFIVNEKEVVKQLVEQLFLSHQTGELDANLANIQNRICSDMRYGVEMLHLYQDLLNRTSIPIQRSNPVQIYLRLSGLVSESNKGYLRIDNKIYEQFFNKHWVVEMLSKLDRPFTFDLARWVQSGKSDKATALRGKFLKDMIAWSKVSDLTDLEKEFLIFSQDIYTHEKEKEYERKRLKQRNVTLLIVLIITIIASTVTIAIQRRYLRADKELDAKVKELEEKESQYNQLLELNDDLSDQIKAREDSALAYSLKLRELQNKYGEIIKRLDEGNKDEQEQNAQIAALRKALSQLRSDTMQLRQQIREIQKNNELADKPVPEQICRNARLAIMQFRYGEENQFDQGHYKTVTERNTIFIGRELSDSKKFINFKYSKKDYFDHTTNPETIREQGYHGYITGNFIPARNHEIVIRVDVHIFGQKKPCTSFLITGITEQMFFDNSTIGVERIKQRYRESIQHPPSQMRFQIGN</sequence>
<dbReference type="Gene3D" id="3.40.50.300">
    <property type="entry name" value="P-loop containing nucleotide triphosphate hydrolases"/>
    <property type="match status" value="1"/>
</dbReference>
<proteinExistence type="predicted"/>
<gene>
    <name evidence="3" type="ORF">SAMN04488541_101089</name>
</gene>
<dbReference type="Pfam" id="PF14516">
    <property type="entry name" value="AAA_35"/>
    <property type="match status" value="1"/>
</dbReference>
<dbReference type="SUPFAM" id="SSF52540">
    <property type="entry name" value="P-loop containing nucleoside triphosphate hydrolases"/>
    <property type="match status" value="1"/>
</dbReference>
<name>A0A1I2EM45_9BACT</name>
<dbReference type="STRING" id="1003.SAMN04488541_101089"/>
<dbReference type="OrthoDB" id="6395529at2"/>
<dbReference type="Proteomes" id="UP000199513">
    <property type="component" value="Unassembled WGS sequence"/>
</dbReference>
<reference evidence="3 4" key="1">
    <citation type="submission" date="2016-10" db="EMBL/GenBank/DDBJ databases">
        <authorList>
            <person name="de Groot N.N."/>
        </authorList>
    </citation>
    <scope>NUCLEOTIDE SEQUENCE [LARGE SCALE GENOMIC DNA]</scope>
    <source>
        <strain>GEY</strain>
        <strain evidence="4">DSM 9560</strain>
    </source>
</reference>
<keyword evidence="2" id="KW-0812">Transmembrane</keyword>
<keyword evidence="1" id="KW-0175">Coiled coil</keyword>
<evidence type="ECO:0000313" key="3">
    <source>
        <dbReference type="EMBL" id="SFE93869.1"/>
    </source>
</evidence>
<dbReference type="InterPro" id="IPR027417">
    <property type="entry name" value="P-loop_NTPase"/>
</dbReference>
<keyword evidence="2" id="KW-0472">Membrane</keyword>
<evidence type="ECO:0000256" key="2">
    <source>
        <dbReference type="SAM" id="Phobius"/>
    </source>
</evidence>
<evidence type="ECO:0000256" key="1">
    <source>
        <dbReference type="SAM" id="Coils"/>
    </source>
</evidence>
<feature type="transmembrane region" description="Helical" evidence="2">
    <location>
        <begin position="444"/>
        <end position="463"/>
    </location>
</feature>
<protein>
    <submittedName>
        <fullName evidence="3">AAA-like domain-containing protein</fullName>
    </submittedName>
</protein>
<dbReference type="AlphaFoldDB" id="A0A1I2EM45"/>
<organism evidence="3 4">
    <name type="scientific">Thermoflexibacter ruber</name>
    <dbReference type="NCBI Taxonomy" id="1003"/>
    <lineage>
        <taxon>Bacteria</taxon>
        <taxon>Pseudomonadati</taxon>
        <taxon>Bacteroidota</taxon>
        <taxon>Cytophagia</taxon>
        <taxon>Cytophagales</taxon>
        <taxon>Thermoflexibacteraceae</taxon>
        <taxon>Thermoflexibacter</taxon>
    </lineage>
</organism>
<keyword evidence="2" id="KW-1133">Transmembrane helix</keyword>
<dbReference type="RefSeq" id="WP_091542585.1">
    <property type="nucleotide sequence ID" value="NZ_FONY01000010.1"/>
</dbReference>
<evidence type="ECO:0000313" key="4">
    <source>
        <dbReference type="Proteomes" id="UP000199513"/>
    </source>
</evidence>
<accession>A0A1I2EM45</accession>